<dbReference type="EMBL" id="MH590355">
    <property type="protein sequence ID" value="QBB09949.1"/>
    <property type="molecule type" value="Genomic_DNA"/>
</dbReference>
<dbReference type="EMBL" id="MH590355">
    <property type="protein sequence ID" value="QBB09960.1"/>
    <property type="molecule type" value="Genomic_DNA"/>
</dbReference>
<protein>
    <submittedName>
        <fullName evidence="1">NADH-plastoquinone oxidoreductase subunit 2</fullName>
    </submittedName>
</protein>
<organism evidence="1">
    <name type="scientific">Limodorum abortivum</name>
    <dbReference type="NCBI Taxonomy" id="242627"/>
    <lineage>
        <taxon>Eukaryota</taxon>
        <taxon>Viridiplantae</taxon>
        <taxon>Streptophyta</taxon>
        <taxon>Embryophyta</taxon>
        <taxon>Tracheophyta</taxon>
        <taxon>Spermatophyta</taxon>
        <taxon>Magnoliopsida</taxon>
        <taxon>Liliopsida</taxon>
        <taxon>Asparagales</taxon>
        <taxon>Orchidaceae</taxon>
        <taxon>Epidendroideae</taxon>
        <taxon>Neottieae</taxon>
        <taxon>Limodorum</taxon>
    </lineage>
</organism>
<sequence length="18" mass="2359">MIWHYRMKTSFSILREFL</sequence>
<gene>
    <name evidence="1" type="primary">ndhB</name>
</gene>
<dbReference type="AlphaFoldDB" id="A0A411GVC4"/>
<reference evidence="1" key="1">
    <citation type="submission" date="2018-07" db="EMBL/GenBank/DDBJ databases">
        <title>Thirteen new plastid genomes from mixotrophic and autotrophic species provide insights into heterotrophy evolution in Neottieae orchids.</title>
        <authorList>
            <person name="Lallemand F."/>
            <person name="Logacheva M."/>
            <person name="Le Clainche I."/>
            <person name="Berard A."/>
            <person name="Zheleznaia E."/>
            <person name="Le Paslier M.-C."/>
            <person name="Selosse M.-A."/>
        </authorList>
    </citation>
    <scope>NUCLEOTIDE SEQUENCE</scope>
    <source>
        <tissue evidence="1">Leaf</tissue>
    </source>
</reference>
<name>A0A411GVC4_9ASPA</name>
<keyword evidence="1" id="KW-0934">Plastid</keyword>
<proteinExistence type="predicted"/>
<geneLocation type="chloroplast" evidence="1"/>
<accession>A0A411GVC4</accession>
<keyword evidence="1" id="KW-0150">Chloroplast</keyword>
<evidence type="ECO:0000313" key="1">
    <source>
        <dbReference type="EMBL" id="QBB09949.1"/>
    </source>
</evidence>